<keyword evidence="5" id="KW-0472">Membrane</keyword>
<keyword evidence="4" id="KW-0998">Cell outer membrane</keyword>
<dbReference type="EMBL" id="QYUJ01000006">
    <property type="protein sequence ID" value="RJF75275.1"/>
    <property type="molecule type" value="Genomic_DNA"/>
</dbReference>
<dbReference type="Pfam" id="PF07963">
    <property type="entry name" value="N_methyl"/>
    <property type="match status" value="1"/>
</dbReference>
<dbReference type="GO" id="GO:0009279">
    <property type="term" value="C:cell outer membrane"/>
    <property type="evidence" value="ECO:0007669"/>
    <property type="project" value="UniProtKB-SubCell"/>
</dbReference>
<dbReference type="GO" id="GO:0042597">
    <property type="term" value="C:periplasmic space"/>
    <property type="evidence" value="ECO:0007669"/>
    <property type="project" value="UniProtKB-SubCell"/>
</dbReference>
<dbReference type="InterPro" id="IPR012902">
    <property type="entry name" value="N_methyl_site"/>
</dbReference>
<evidence type="ECO:0000313" key="6">
    <source>
        <dbReference type="EMBL" id="RJF75275.1"/>
    </source>
</evidence>
<keyword evidence="7" id="KW-1185">Reference proteome</keyword>
<evidence type="ECO:0000256" key="4">
    <source>
        <dbReference type="ARBA" id="ARBA00023237"/>
    </source>
</evidence>
<protein>
    <submittedName>
        <fullName evidence="6">Prepilin-type N-terminal cleavage/methylation domain-containing protein</fullName>
    </submittedName>
</protein>
<comment type="subcellular location">
    <subcellularLocation>
        <location evidence="1">Cell outer membrane</location>
        <topology evidence="1">Single-pass membrane protein</topology>
    </subcellularLocation>
    <subcellularLocation>
        <location evidence="2">Periplasm</location>
    </subcellularLocation>
</comment>
<accession>A0A418VGL5</accession>
<dbReference type="InterPro" id="IPR045584">
    <property type="entry name" value="Pilin-like"/>
</dbReference>
<dbReference type="AlphaFoldDB" id="A0A418VGL5"/>
<reference evidence="6 7" key="1">
    <citation type="submission" date="2018-09" db="EMBL/GenBank/DDBJ databases">
        <authorList>
            <person name="Zhu H."/>
        </authorList>
    </citation>
    <scope>NUCLEOTIDE SEQUENCE [LARGE SCALE GENOMIC DNA]</scope>
    <source>
        <strain evidence="6 7">K2S05-167</strain>
    </source>
</reference>
<dbReference type="SUPFAM" id="SSF54523">
    <property type="entry name" value="Pili subunits"/>
    <property type="match status" value="1"/>
</dbReference>
<feature type="transmembrane region" description="Helical" evidence="5">
    <location>
        <begin position="6"/>
        <end position="27"/>
    </location>
</feature>
<proteinExistence type="predicted"/>
<evidence type="ECO:0000313" key="7">
    <source>
        <dbReference type="Proteomes" id="UP000286287"/>
    </source>
</evidence>
<dbReference type="Gene3D" id="3.30.700.10">
    <property type="entry name" value="Glycoprotein, Type 4 Pilin"/>
    <property type="match status" value="1"/>
</dbReference>
<name>A0A418VGL5_9DEIO</name>
<organism evidence="6 7">
    <name type="scientific">Deinococcus cavernae</name>
    <dbReference type="NCBI Taxonomy" id="2320857"/>
    <lineage>
        <taxon>Bacteria</taxon>
        <taxon>Thermotogati</taxon>
        <taxon>Deinococcota</taxon>
        <taxon>Deinococci</taxon>
        <taxon>Deinococcales</taxon>
        <taxon>Deinococcaceae</taxon>
        <taxon>Deinococcus</taxon>
    </lineage>
</organism>
<keyword evidence="5" id="KW-0812">Transmembrane</keyword>
<evidence type="ECO:0000256" key="5">
    <source>
        <dbReference type="SAM" id="Phobius"/>
    </source>
</evidence>
<dbReference type="PROSITE" id="PS00409">
    <property type="entry name" value="PROKAR_NTER_METHYL"/>
    <property type="match status" value="1"/>
</dbReference>
<dbReference type="RefSeq" id="WP_119760560.1">
    <property type="nucleotide sequence ID" value="NZ_QYUJ01000006.1"/>
</dbReference>
<sequence length="143" mass="15234">MSSSGFTLIEILVVIAIIGIFVTLGLVSMRPFVEIARLENSAADIAAMTRYATGEARRSNTTLTLTIDATAKKATVKRGTTVLQERTLMQTPTLTCRTAPCPAAFTFSAPFGFSAGDFKVSFSSGSRTKTVYVRGPNAMVAVQ</sequence>
<dbReference type="Proteomes" id="UP000286287">
    <property type="component" value="Unassembled WGS sequence"/>
</dbReference>
<comment type="caution">
    <text evidence="6">The sequence shown here is derived from an EMBL/GenBank/DDBJ whole genome shotgun (WGS) entry which is preliminary data.</text>
</comment>
<evidence type="ECO:0000256" key="3">
    <source>
        <dbReference type="ARBA" id="ARBA00022764"/>
    </source>
</evidence>
<dbReference type="NCBIfam" id="TIGR02532">
    <property type="entry name" value="IV_pilin_GFxxxE"/>
    <property type="match status" value="1"/>
</dbReference>
<evidence type="ECO:0000256" key="1">
    <source>
        <dbReference type="ARBA" id="ARBA00004203"/>
    </source>
</evidence>
<evidence type="ECO:0000256" key="2">
    <source>
        <dbReference type="ARBA" id="ARBA00004418"/>
    </source>
</evidence>
<keyword evidence="3" id="KW-0574">Periplasm</keyword>
<gene>
    <name evidence="6" type="ORF">D3875_01880</name>
</gene>
<keyword evidence="5" id="KW-1133">Transmembrane helix</keyword>